<dbReference type="PRINTS" id="PR00455">
    <property type="entry name" value="HTHTETR"/>
</dbReference>
<keyword evidence="1 2" id="KW-0238">DNA-binding</keyword>
<dbReference type="OrthoDB" id="3733828at2"/>
<dbReference type="SUPFAM" id="SSF46689">
    <property type="entry name" value="Homeodomain-like"/>
    <property type="match status" value="1"/>
</dbReference>
<gene>
    <name evidence="4" type="ORF">CGZ93_14300</name>
</gene>
<comment type="caution">
    <text evidence="4">The sequence shown here is derived from an EMBL/GenBank/DDBJ whole genome shotgun (WGS) entry which is preliminary data.</text>
</comment>
<proteinExistence type="predicted"/>
<evidence type="ECO:0000259" key="3">
    <source>
        <dbReference type="PROSITE" id="PS50977"/>
    </source>
</evidence>
<dbReference type="InterPro" id="IPR050109">
    <property type="entry name" value="HTH-type_TetR-like_transc_reg"/>
</dbReference>
<sequence>MSETSASPGDRRAEIVRAAMRAFARGGYGGTTLADIAAEAGVTQPRISQIFGNKENAFIEAHQMAAGRLVGVLNENASPPFSAEVLGAGYYELARQESEALLIVFQGFASAYVPAIGDEARRTLAEVLDIIVNRAGGTYADAADFLGTGFTIHHVMAVNLPDHARDSEHFSNLLRALRPAPV</sequence>
<name>A0A255GS22_9ACTN</name>
<reference evidence="4 5" key="1">
    <citation type="submission" date="2017-07" db="EMBL/GenBank/DDBJ databases">
        <title>Draft whole genome sequences of clinical Proprionibacteriaceae strains.</title>
        <authorList>
            <person name="Bernier A.-M."/>
            <person name="Bernard K."/>
            <person name="Domingo M.-C."/>
        </authorList>
    </citation>
    <scope>NUCLEOTIDE SEQUENCE [LARGE SCALE GENOMIC DNA]</scope>
    <source>
        <strain evidence="4 5">NML 130396</strain>
    </source>
</reference>
<organism evidence="4 5">
    <name type="scientific">Enemella dayhoffiae</name>
    <dbReference type="NCBI Taxonomy" id="2016507"/>
    <lineage>
        <taxon>Bacteria</taxon>
        <taxon>Bacillati</taxon>
        <taxon>Actinomycetota</taxon>
        <taxon>Actinomycetes</taxon>
        <taxon>Propionibacteriales</taxon>
        <taxon>Propionibacteriaceae</taxon>
        <taxon>Enemella</taxon>
    </lineage>
</organism>
<evidence type="ECO:0000313" key="4">
    <source>
        <dbReference type="EMBL" id="OYO18598.1"/>
    </source>
</evidence>
<protein>
    <recommendedName>
        <fullName evidence="3">HTH tetR-type domain-containing protein</fullName>
    </recommendedName>
</protein>
<dbReference type="InterPro" id="IPR001647">
    <property type="entry name" value="HTH_TetR"/>
</dbReference>
<dbReference type="Pfam" id="PF00440">
    <property type="entry name" value="TetR_N"/>
    <property type="match status" value="1"/>
</dbReference>
<dbReference type="GO" id="GO:0000976">
    <property type="term" value="F:transcription cis-regulatory region binding"/>
    <property type="evidence" value="ECO:0007669"/>
    <property type="project" value="TreeGrafter"/>
</dbReference>
<dbReference type="PANTHER" id="PTHR30055">
    <property type="entry name" value="HTH-TYPE TRANSCRIPTIONAL REGULATOR RUTR"/>
    <property type="match status" value="1"/>
</dbReference>
<dbReference type="Proteomes" id="UP000216311">
    <property type="component" value="Unassembled WGS sequence"/>
</dbReference>
<keyword evidence="5" id="KW-1185">Reference proteome</keyword>
<accession>A0A255GS22</accession>
<dbReference type="GO" id="GO:0003700">
    <property type="term" value="F:DNA-binding transcription factor activity"/>
    <property type="evidence" value="ECO:0007669"/>
    <property type="project" value="TreeGrafter"/>
</dbReference>
<dbReference type="EMBL" id="NMVQ01000043">
    <property type="protein sequence ID" value="OYO18598.1"/>
    <property type="molecule type" value="Genomic_DNA"/>
</dbReference>
<dbReference type="PANTHER" id="PTHR30055:SF146">
    <property type="entry name" value="HTH-TYPE TRANSCRIPTIONAL DUAL REGULATOR CECR"/>
    <property type="match status" value="1"/>
</dbReference>
<evidence type="ECO:0000256" key="1">
    <source>
        <dbReference type="ARBA" id="ARBA00023125"/>
    </source>
</evidence>
<dbReference type="RefSeq" id="WP_141211228.1">
    <property type="nucleotide sequence ID" value="NZ_NMVQ01000043.1"/>
</dbReference>
<dbReference type="PROSITE" id="PS50977">
    <property type="entry name" value="HTH_TETR_2"/>
    <property type="match status" value="1"/>
</dbReference>
<feature type="domain" description="HTH tetR-type" evidence="3">
    <location>
        <begin position="9"/>
        <end position="69"/>
    </location>
</feature>
<evidence type="ECO:0000256" key="2">
    <source>
        <dbReference type="PROSITE-ProRule" id="PRU00335"/>
    </source>
</evidence>
<feature type="DNA-binding region" description="H-T-H motif" evidence="2">
    <location>
        <begin position="32"/>
        <end position="51"/>
    </location>
</feature>
<evidence type="ECO:0000313" key="5">
    <source>
        <dbReference type="Proteomes" id="UP000216311"/>
    </source>
</evidence>
<dbReference type="InterPro" id="IPR009057">
    <property type="entry name" value="Homeodomain-like_sf"/>
</dbReference>
<dbReference type="Gene3D" id="1.10.357.10">
    <property type="entry name" value="Tetracycline Repressor, domain 2"/>
    <property type="match status" value="1"/>
</dbReference>
<dbReference type="AlphaFoldDB" id="A0A255GS22"/>